<keyword evidence="12" id="KW-1185">Reference proteome</keyword>
<evidence type="ECO:0000256" key="6">
    <source>
        <dbReference type="ARBA" id="ARBA00049737"/>
    </source>
</evidence>
<comment type="similarity">
    <text evidence="2">Belongs to the TMEM198 family.</text>
</comment>
<dbReference type="EMBL" id="MCFE01001139">
    <property type="protein sequence ID" value="ORX65474.1"/>
    <property type="molecule type" value="Genomic_DNA"/>
</dbReference>
<keyword evidence="3 7" id="KW-0812">Transmembrane</keyword>
<accession>A0A1Y1YQ03</accession>
<keyword evidence="5 7" id="KW-0472">Membrane</keyword>
<evidence type="ECO:0000313" key="10">
    <source>
        <dbReference type="EMBL" id="ORX65474.1"/>
    </source>
</evidence>
<evidence type="ECO:0000256" key="2">
    <source>
        <dbReference type="ARBA" id="ARBA00006244"/>
    </source>
</evidence>
<name>A0A1Y1YQ03_9FUNG</name>
<feature type="chain" id="PRO_5011907674" description="Transmembrane protein 198" evidence="8">
    <location>
        <begin position="24"/>
        <end position="245"/>
    </location>
</feature>
<feature type="transmembrane region" description="Helical" evidence="7">
    <location>
        <begin position="219"/>
        <end position="238"/>
    </location>
</feature>
<dbReference type="STRING" id="1314790.A0A1Y1YQ03"/>
<feature type="transmembrane region" description="Helical" evidence="7">
    <location>
        <begin position="120"/>
        <end position="138"/>
    </location>
</feature>
<evidence type="ECO:0000259" key="9">
    <source>
        <dbReference type="Pfam" id="PF13886"/>
    </source>
</evidence>
<keyword evidence="8" id="KW-0732">Signal</keyword>
<proteinExistence type="inferred from homology"/>
<keyword evidence="4 7" id="KW-1133">Transmembrane helix</keyword>
<feature type="domain" description="TM7S3/TM198-like" evidence="9">
    <location>
        <begin position="42"/>
        <end position="238"/>
    </location>
</feature>
<feature type="transmembrane region" description="Helical" evidence="7">
    <location>
        <begin position="39"/>
        <end position="55"/>
    </location>
</feature>
<dbReference type="OrthoDB" id="102260at2759"/>
<evidence type="ECO:0000256" key="5">
    <source>
        <dbReference type="ARBA" id="ARBA00023136"/>
    </source>
</evidence>
<dbReference type="InterPro" id="IPR025256">
    <property type="entry name" value="TM7S3/TM198-like_dom"/>
</dbReference>
<dbReference type="AlphaFoldDB" id="A0A1Y1YQ03"/>
<evidence type="ECO:0000256" key="7">
    <source>
        <dbReference type="SAM" id="Phobius"/>
    </source>
</evidence>
<dbReference type="PANTHER" id="PTHR31247:SF5">
    <property type="entry name" value="DUF4203 DOMAIN-CONTAINING PROTEIN"/>
    <property type="match status" value="1"/>
</dbReference>
<dbReference type="EMBL" id="MCFE01000088">
    <property type="protein sequence ID" value="ORY00059.1"/>
    <property type="molecule type" value="Genomic_DNA"/>
</dbReference>
<dbReference type="InParanoid" id="A0A1Y1YQ03"/>
<comment type="subcellular location">
    <subcellularLocation>
        <location evidence="1">Membrane</location>
        <topology evidence="1">Multi-pass membrane protein</topology>
    </subcellularLocation>
</comment>
<evidence type="ECO:0000256" key="4">
    <source>
        <dbReference type="ARBA" id="ARBA00022989"/>
    </source>
</evidence>
<protein>
    <recommendedName>
        <fullName evidence="6">Transmembrane protein 198</fullName>
    </recommendedName>
</protein>
<feature type="transmembrane region" description="Helical" evidence="7">
    <location>
        <begin position="96"/>
        <end position="113"/>
    </location>
</feature>
<organism evidence="11 12">
    <name type="scientific">Basidiobolus meristosporus CBS 931.73</name>
    <dbReference type="NCBI Taxonomy" id="1314790"/>
    <lineage>
        <taxon>Eukaryota</taxon>
        <taxon>Fungi</taxon>
        <taxon>Fungi incertae sedis</taxon>
        <taxon>Zoopagomycota</taxon>
        <taxon>Entomophthoromycotina</taxon>
        <taxon>Basidiobolomycetes</taxon>
        <taxon>Basidiobolales</taxon>
        <taxon>Basidiobolaceae</taxon>
        <taxon>Basidiobolus</taxon>
    </lineage>
</organism>
<feature type="signal peptide" evidence="8">
    <location>
        <begin position="1"/>
        <end position="23"/>
    </location>
</feature>
<evidence type="ECO:0000256" key="3">
    <source>
        <dbReference type="ARBA" id="ARBA00022692"/>
    </source>
</evidence>
<sequence length="245" mass="26559">MNPKLKLFLSALYVLFSVPIAIAQDPINDDQQLNSTQKIIAGVLLIAIGFAFCFFGRRLVKVTIFLGGFVFFTGLALVVCANISPIETNNATKSWIYLAVSIVAGLVGGYLLICLFQVGLAIVGGLGGFALSMIILSLKDNMIIASNTGRIIFVVVFVVIGAVSILFMEKHILIWASSISGSYTMVVGVDVFVKTGLYYSLNLFFRGQHGVFYHTDAKVYAMLASVILISGIGALFQYRTTRDKS</sequence>
<evidence type="ECO:0000256" key="8">
    <source>
        <dbReference type="SAM" id="SignalP"/>
    </source>
</evidence>
<feature type="transmembrane region" description="Helical" evidence="7">
    <location>
        <begin position="180"/>
        <end position="199"/>
    </location>
</feature>
<comment type="caution">
    <text evidence="11">The sequence shown here is derived from an EMBL/GenBank/DDBJ whole genome shotgun (WGS) entry which is preliminary data.</text>
</comment>
<evidence type="ECO:0000313" key="12">
    <source>
        <dbReference type="Proteomes" id="UP000193498"/>
    </source>
</evidence>
<dbReference type="Pfam" id="PF13886">
    <property type="entry name" value="TM7S3_TM198"/>
    <property type="match status" value="1"/>
</dbReference>
<evidence type="ECO:0000313" key="11">
    <source>
        <dbReference type="EMBL" id="ORY00059.1"/>
    </source>
</evidence>
<evidence type="ECO:0000256" key="1">
    <source>
        <dbReference type="ARBA" id="ARBA00004141"/>
    </source>
</evidence>
<feature type="transmembrane region" description="Helical" evidence="7">
    <location>
        <begin position="150"/>
        <end position="168"/>
    </location>
</feature>
<feature type="non-terminal residue" evidence="11">
    <location>
        <position position="1"/>
    </location>
</feature>
<dbReference type="GO" id="GO:0005886">
    <property type="term" value="C:plasma membrane"/>
    <property type="evidence" value="ECO:0007669"/>
    <property type="project" value="TreeGrafter"/>
</dbReference>
<feature type="transmembrane region" description="Helical" evidence="7">
    <location>
        <begin position="62"/>
        <end position="84"/>
    </location>
</feature>
<dbReference type="Proteomes" id="UP000193498">
    <property type="component" value="Unassembled WGS sequence"/>
</dbReference>
<reference evidence="11 12" key="1">
    <citation type="submission" date="2016-07" db="EMBL/GenBank/DDBJ databases">
        <title>Pervasive Adenine N6-methylation of Active Genes in Fungi.</title>
        <authorList>
            <consortium name="DOE Joint Genome Institute"/>
            <person name="Mondo S.J."/>
            <person name="Dannebaum R.O."/>
            <person name="Kuo R.C."/>
            <person name="Labutti K."/>
            <person name="Haridas S."/>
            <person name="Kuo A."/>
            <person name="Salamov A."/>
            <person name="Ahrendt S.R."/>
            <person name="Lipzen A."/>
            <person name="Sullivan W."/>
            <person name="Andreopoulos W.B."/>
            <person name="Clum A."/>
            <person name="Lindquist E."/>
            <person name="Daum C."/>
            <person name="Ramamoorthy G.K."/>
            <person name="Gryganskyi A."/>
            <person name="Culley D."/>
            <person name="Magnuson J.K."/>
            <person name="James T.Y."/>
            <person name="O'Malley M.A."/>
            <person name="Stajich J.E."/>
            <person name="Spatafora J.W."/>
            <person name="Visel A."/>
            <person name="Grigoriev I.V."/>
        </authorList>
    </citation>
    <scope>NUCLEOTIDE SEQUENCE [LARGE SCALE GENOMIC DNA]</scope>
    <source>
        <strain evidence="11 12">CBS 931.73</strain>
    </source>
</reference>
<gene>
    <name evidence="11" type="ORF">K493DRAFT_312959</name>
    <name evidence="10" type="ORF">K493DRAFT_412787</name>
</gene>
<dbReference type="InterPro" id="IPR040236">
    <property type="entry name" value="TMEM198"/>
</dbReference>
<dbReference type="PANTHER" id="PTHR31247">
    <property type="entry name" value="TRANSMEMBRANE PROTEIN 198 FAMILY MEMBER"/>
    <property type="match status" value="1"/>
</dbReference>